<protein>
    <submittedName>
        <fullName evidence="8">Arginine transport ATP-binding protein ArtM</fullName>
    </submittedName>
</protein>
<reference evidence="8" key="1">
    <citation type="submission" date="2019-02" db="EMBL/GenBank/DDBJ databases">
        <authorList>
            <person name="Pothier F.J."/>
        </authorList>
    </citation>
    <scope>NUCLEOTIDE SEQUENCE</scope>
    <source>
        <strain evidence="8">CI-1B</strain>
    </source>
</reference>
<dbReference type="SMART" id="SM00382">
    <property type="entry name" value="AAA"/>
    <property type="match status" value="1"/>
</dbReference>
<dbReference type="InterPro" id="IPR003439">
    <property type="entry name" value="ABC_transporter-like_ATP-bd"/>
</dbReference>
<dbReference type="GO" id="GO:0035435">
    <property type="term" value="P:phosphate ion transmembrane transport"/>
    <property type="evidence" value="ECO:0007669"/>
    <property type="project" value="InterPro"/>
</dbReference>
<name>A0A508TQ91_9BRAD</name>
<evidence type="ECO:0000256" key="5">
    <source>
        <dbReference type="ARBA" id="ARBA00022840"/>
    </source>
</evidence>
<keyword evidence="9" id="KW-1185">Reference proteome</keyword>
<proteinExistence type="inferred from homology"/>
<evidence type="ECO:0000256" key="2">
    <source>
        <dbReference type="ARBA" id="ARBA00022448"/>
    </source>
</evidence>
<keyword evidence="4" id="KW-0547">Nucleotide-binding</keyword>
<dbReference type="Proteomes" id="UP000328092">
    <property type="component" value="Unassembled WGS sequence"/>
</dbReference>
<dbReference type="InterPro" id="IPR027417">
    <property type="entry name" value="P-loop_NTPase"/>
</dbReference>
<evidence type="ECO:0000259" key="7">
    <source>
        <dbReference type="PROSITE" id="PS50893"/>
    </source>
</evidence>
<dbReference type="PANTHER" id="PTHR43423">
    <property type="entry name" value="ABC TRANSPORTER I FAMILY MEMBER 17"/>
    <property type="match status" value="1"/>
</dbReference>
<dbReference type="GO" id="GO:0005315">
    <property type="term" value="F:phosphate transmembrane transporter activity"/>
    <property type="evidence" value="ECO:0007669"/>
    <property type="project" value="InterPro"/>
</dbReference>
<keyword evidence="3" id="KW-0592">Phosphate transport</keyword>
<dbReference type="Gene3D" id="3.40.50.300">
    <property type="entry name" value="P-loop containing nucleotide triphosphate hydrolases"/>
    <property type="match status" value="1"/>
</dbReference>
<dbReference type="InterPro" id="IPR003593">
    <property type="entry name" value="AAA+_ATPase"/>
</dbReference>
<dbReference type="PROSITE" id="PS50893">
    <property type="entry name" value="ABC_TRANSPORTER_2"/>
    <property type="match status" value="1"/>
</dbReference>
<evidence type="ECO:0000313" key="9">
    <source>
        <dbReference type="Proteomes" id="UP000328092"/>
    </source>
</evidence>
<accession>A0A508TQ91</accession>
<dbReference type="RefSeq" id="WP_139863092.1">
    <property type="nucleotide sequence ID" value="NZ_CAADFC020000028.1"/>
</dbReference>
<dbReference type="OrthoDB" id="9802264at2"/>
<dbReference type="CDD" id="cd03260">
    <property type="entry name" value="ABC_PstB_phosphate_transporter"/>
    <property type="match status" value="1"/>
</dbReference>
<sequence length="242" mass="25775">MLPRETPDRAAASIAGRATAALETRQLSRKSGDRILVHDVSVAVTAGEILAVVGPSGAGKSSFLRLLNRLDEPTSGTVLLKSTDYRSIAPQDLRRRVGMVMQTAYLFPGTVADNIAFGPRQRGEAPAPDRIAALLERVGLPGFSDRHVSNLSGGEAQRVALARTLANEPDALLLDEPTSALDEASVRGIEELILGIVGERRMTCVIVTHNRTQAMRLAGRTMVMEAGRLAAIGPTREVLHAG</sequence>
<dbReference type="GO" id="GO:0016020">
    <property type="term" value="C:membrane"/>
    <property type="evidence" value="ECO:0007669"/>
    <property type="project" value="InterPro"/>
</dbReference>
<dbReference type="GO" id="GO:0005524">
    <property type="term" value="F:ATP binding"/>
    <property type="evidence" value="ECO:0007669"/>
    <property type="project" value="UniProtKB-KW"/>
</dbReference>
<evidence type="ECO:0000256" key="3">
    <source>
        <dbReference type="ARBA" id="ARBA00022592"/>
    </source>
</evidence>
<dbReference type="PROSITE" id="PS00211">
    <property type="entry name" value="ABC_TRANSPORTER_1"/>
    <property type="match status" value="1"/>
</dbReference>
<organism evidence="8 9">
    <name type="scientific">Bradyrhizobium ivorense</name>
    <dbReference type="NCBI Taxonomy" id="2511166"/>
    <lineage>
        <taxon>Bacteria</taxon>
        <taxon>Pseudomonadati</taxon>
        <taxon>Pseudomonadota</taxon>
        <taxon>Alphaproteobacteria</taxon>
        <taxon>Hyphomicrobiales</taxon>
        <taxon>Nitrobacteraceae</taxon>
        <taxon>Bradyrhizobium</taxon>
    </lineage>
</organism>
<comment type="function">
    <text evidence="6">Involved in beta-(1--&gt;2)glucan export. Transmembrane domains (TMD) form a pore in the inner membrane and the ATP-binding domain (NBD) is responsible for energy generation.</text>
</comment>
<comment type="caution">
    <text evidence="8">The sequence shown here is derived from an EMBL/GenBank/DDBJ whole genome shotgun (WGS) entry which is preliminary data.</text>
</comment>
<dbReference type="AlphaFoldDB" id="A0A508TQ91"/>
<dbReference type="InterPro" id="IPR005670">
    <property type="entry name" value="PstB-like"/>
</dbReference>
<dbReference type="InterPro" id="IPR017871">
    <property type="entry name" value="ABC_transporter-like_CS"/>
</dbReference>
<dbReference type="EMBL" id="CAADFC020000028">
    <property type="protein sequence ID" value="VIO76394.1"/>
    <property type="molecule type" value="Genomic_DNA"/>
</dbReference>
<dbReference type="SUPFAM" id="SSF52540">
    <property type="entry name" value="P-loop containing nucleoside triphosphate hydrolases"/>
    <property type="match status" value="1"/>
</dbReference>
<keyword evidence="2" id="KW-0813">Transport</keyword>
<evidence type="ECO:0000256" key="6">
    <source>
        <dbReference type="ARBA" id="ARBA00024722"/>
    </source>
</evidence>
<comment type="similarity">
    <text evidence="1">Belongs to the ABC transporter superfamily.</text>
</comment>
<gene>
    <name evidence="8" type="primary">artM_2</name>
    <name evidence="8" type="ORF">CI1B_63990</name>
</gene>
<evidence type="ECO:0000256" key="4">
    <source>
        <dbReference type="ARBA" id="ARBA00022741"/>
    </source>
</evidence>
<keyword evidence="5 8" id="KW-0067">ATP-binding</keyword>
<dbReference type="GO" id="GO:0016887">
    <property type="term" value="F:ATP hydrolysis activity"/>
    <property type="evidence" value="ECO:0007669"/>
    <property type="project" value="InterPro"/>
</dbReference>
<dbReference type="PANTHER" id="PTHR43423:SF1">
    <property type="entry name" value="ABC TRANSPORTER I FAMILY MEMBER 17"/>
    <property type="match status" value="1"/>
</dbReference>
<dbReference type="Pfam" id="PF00005">
    <property type="entry name" value="ABC_tran"/>
    <property type="match status" value="1"/>
</dbReference>
<evidence type="ECO:0000256" key="1">
    <source>
        <dbReference type="ARBA" id="ARBA00005417"/>
    </source>
</evidence>
<evidence type="ECO:0000313" key="8">
    <source>
        <dbReference type="EMBL" id="VIO76394.1"/>
    </source>
</evidence>
<feature type="domain" description="ABC transporter" evidence="7">
    <location>
        <begin position="22"/>
        <end position="241"/>
    </location>
</feature>